<protein>
    <submittedName>
        <fullName evidence="1">Uncharacterized protein</fullName>
    </submittedName>
</protein>
<name>A0A9P6QKS6_9FUNG</name>
<accession>A0A9P6QKS6</accession>
<evidence type="ECO:0000313" key="2">
    <source>
        <dbReference type="Proteomes" id="UP000823405"/>
    </source>
</evidence>
<reference evidence="1" key="1">
    <citation type="journal article" date="2020" name="Fungal Divers.">
        <title>Resolving the Mortierellaceae phylogeny through synthesis of multi-gene phylogenetics and phylogenomics.</title>
        <authorList>
            <person name="Vandepol N."/>
            <person name="Liber J."/>
            <person name="Desiro A."/>
            <person name="Na H."/>
            <person name="Kennedy M."/>
            <person name="Barry K."/>
            <person name="Grigoriev I.V."/>
            <person name="Miller A.N."/>
            <person name="O'Donnell K."/>
            <person name="Stajich J.E."/>
            <person name="Bonito G."/>
        </authorList>
    </citation>
    <scope>NUCLEOTIDE SEQUENCE</scope>
    <source>
        <strain evidence="1">NVP60</strain>
    </source>
</reference>
<dbReference type="OrthoDB" id="10512191at2759"/>
<feature type="non-terminal residue" evidence="1">
    <location>
        <position position="1"/>
    </location>
</feature>
<dbReference type="Proteomes" id="UP000823405">
    <property type="component" value="Unassembled WGS sequence"/>
</dbReference>
<keyword evidence="2" id="KW-1185">Reference proteome</keyword>
<evidence type="ECO:0000313" key="1">
    <source>
        <dbReference type="EMBL" id="KAG0277611.1"/>
    </source>
</evidence>
<comment type="caution">
    <text evidence="1">The sequence shown here is derived from an EMBL/GenBank/DDBJ whole genome shotgun (WGS) entry which is preliminary data.</text>
</comment>
<gene>
    <name evidence="1" type="ORF">BGZ97_009863</name>
</gene>
<sequence>MLVWCKRTLATCGNHHVLCCVDIDTRPAVYQLRADRNRLHNAIHYCVLCYVDIDTRPAFYQLQADRKKWLERRRMETTEGGQSISDIESHLPPRRGPDGSVEKYVNARQEMETVLYDFYNKPAIKKNHWNAQQAKEQEFRLVAERLLQMVGGTIGAKRQNNNYVIIGIGLGEFKWDSGLTSLHTAFFTFFVRLL</sequence>
<organism evidence="1 2">
    <name type="scientific">Linnemannia gamsii</name>
    <dbReference type="NCBI Taxonomy" id="64522"/>
    <lineage>
        <taxon>Eukaryota</taxon>
        <taxon>Fungi</taxon>
        <taxon>Fungi incertae sedis</taxon>
        <taxon>Mucoromycota</taxon>
        <taxon>Mortierellomycotina</taxon>
        <taxon>Mortierellomycetes</taxon>
        <taxon>Mortierellales</taxon>
        <taxon>Mortierellaceae</taxon>
        <taxon>Linnemannia</taxon>
    </lineage>
</organism>
<dbReference type="AlphaFoldDB" id="A0A9P6QKS6"/>
<proteinExistence type="predicted"/>
<dbReference type="EMBL" id="JAAAIN010004880">
    <property type="protein sequence ID" value="KAG0277611.1"/>
    <property type="molecule type" value="Genomic_DNA"/>
</dbReference>